<dbReference type="SUPFAM" id="SSF54637">
    <property type="entry name" value="Thioesterase/thiol ester dehydrase-isomerase"/>
    <property type="match status" value="1"/>
</dbReference>
<dbReference type="Proteomes" id="UP000479043">
    <property type="component" value="Unassembled WGS sequence"/>
</dbReference>
<dbReference type="RefSeq" id="WP_160972254.1">
    <property type="nucleotide sequence ID" value="NZ_WWEN01000002.1"/>
</dbReference>
<evidence type="ECO:0000313" key="1">
    <source>
        <dbReference type="EMBL" id="MYM54568.1"/>
    </source>
</evidence>
<dbReference type="InterPro" id="IPR029069">
    <property type="entry name" value="HotDog_dom_sf"/>
</dbReference>
<evidence type="ECO:0000313" key="2">
    <source>
        <dbReference type="Proteomes" id="UP000479043"/>
    </source>
</evidence>
<keyword evidence="2" id="KW-1185">Reference proteome</keyword>
<dbReference type="AlphaFoldDB" id="A0A6L8LF84"/>
<sequence>MTTATPFMSSDMEVLPEWIDYNGHLNMAYYNVLFDHGADQAFELMGFGPDYAAKRKMTTYTAEFHVRYLREVHQGDKVRVAFQLLDADEKRFHFCQWLYHEDGWLSATGEGLGLHIDMSGPRVAPYPPDVAEKVMALKQAHAGLPKPDFVGQPIGIRRKDG</sequence>
<organism evidence="1 2">
    <name type="scientific">Thalassovita mangrovi</name>
    <dbReference type="NCBI Taxonomy" id="2692236"/>
    <lineage>
        <taxon>Bacteria</taxon>
        <taxon>Pseudomonadati</taxon>
        <taxon>Pseudomonadota</taxon>
        <taxon>Alphaproteobacteria</taxon>
        <taxon>Rhodobacterales</taxon>
        <taxon>Roseobacteraceae</taxon>
        <taxon>Thalassovita</taxon>
    </lineage>
</organism>
<dbReference type="Pfam" id="PF13279">
    <property type="entry name" value="4HBT_2"/>
    <property type="match status" value="1"/>
</dbReference>
<accession>A0A6L8LF84</accession>
<dbReference type="GO" id="GO:0047617">
    <property type="term" value="F:fatty acyl-CoA hydrolase activity"/>
    <property type="evidence" value="ECO:0007669"/>
    <property type="project" value="TreeGrafter"/>
</dbReference>
<dbReference type="EMBL" id="WWEN01000002">
    <property type="protein sequence ID" value="MYM54568.1"/>
    <property type="molecule type" value="Genomic_DNA"/>
</dbReference>
<name>A0A6L8LF84_9RHOB</name>
<protein>
    <submittedName>
        <fullName evidence="1">Thioesterase</fullName>
    </submittedName>
</protein>
<reference evidence="1 2" key="1">
    <citation type="submission" date="2020-01" db="EMBL/GenBank/DDBJ databases">
        <authorList>
            <person name="Chen S."/>
        </authorList>
    </citation>
    <scope>NUCLEOTIDE SEQUENCE [LARGE SCALE GENOMIC DNA]</scope>
    <source>
        <strain evidence="1 2">GS-10</strain>
    </source>
</reference>
<proteinExistence type="predicted"/>
<comment type="caution">
    <text evidence="1">The sequence shown here is derived from an EMBL/GenBank/DDBJ whole genome shotgun (WGS) entry which is preliminary data.</text>
</comment>
<dbReference type="PANTHER" id="PTHR31793">
    <property type="entry name" value="4-HYDROXYBENZOYL-COA THIOESTERASE FAMILY MEMBER"/>
    <property type="match status" value="1"/>
</dbReference>
<gene>
    <name evidence="1" type="ORF">GR167_04575</name>
</gene>
<dbReference type="Gene3D" id="3.10.129.10">
    <property type="entry name" value="Hotdog Thioesterase"/>
    <property type="match status" value="1"/>
</dbReference>
<dbReference type="InterPro" id="IPR050563">
    <property type="entry name" value="4-hydroxybenzoyl-CoA_TE"/>
</dbReference>
<dbReference type="CDD" id="cd00586">
    <property type="entry name" value="4HBT"/>
    <property type="match status" value="1"/>
</dbReference>
<dbReference type="PANTHER" id="PTHR31793:SF2">
    <property type="entry name" value="BLR1345 PROTEIN"/>
    <property type="match status" value="1"/>
</dbReference>